<dbReference type="AlphaFoldDB" id="A0A0E0LIH3"/>
<evidence type="ECO:0000313" key="2">
    <source>
        <dbReference type="EnsemblPlants" id="OPUNC07G06870.1"/>
    </source>
</evidence>
<reference evidence="2" key="1">
    <citation type="submission" date="2015-04" db="UniProtKB">
        <authorList>
            <consortium name="EnsemblPlants"/>
        </authorList>
    </citation>
    <scope>IDENTIFICATION</scope>
</reference>
<feature type="compositionally biased region" description="Basic and acidic residues" evidence="1">
    <location>
        <begin position="62"/>
        <end position="72"/>
    </location>
</feature>
<proteinExistence type="predicted"/>
<name>A0A0E0LIH3_ORYPU</name>
<keyword evidence="3" id="KW-1185">Reference proteome</keyword>
<feature type="compositionally biased region" description="Basic and acidic residues" evidence="1">
    <location>
        <begin position="39"/>
        <end position="52"/>
    </location>
</feature>
<dbReference type="HOGENOM" id="CLU_2726606_0_0_1"/>
<accession>A0A0E0LIH3</accession>
<evidence type="ECO:0008006" key="4">
    <source>
        <dbReference type="Google" id="ProtNLM"/>
    </source>
</evidence>
<sequence>MTEEEGAAVRPMPENQEGEEVMAWPPAARSPPRARGHHRDGWIDREGEQRRDDDDDDSGGSGRDELVRKISS</sequence>
<reference evidence="2" key="2">
    <citation type="submission" date="2018-05" db="EMBL/GenBank/DDBJ databases">
        <title>OpunRS2 (Oryza punctata Reference Sequence Version 2).</title>
        <authorList>
            <person name="Zhang J."/>
            <person name="Kudrna D."/>
            <person name="Lee S."/>
            <person name="Talag J."/>
            <person name="Welchert J."/>
            <person name="Wing R.A."/>
        </authorList>
    </citation>
    <scope>NUCLEOTIDE SEQUENCE [LARGE SCALE GENOMIC DNA]</scope>
</reference>
<feature type="region of interest" description="Disordered" evidence="1">
    <location>
        <begin position="1"/>
        <end position="72"/>
    </location>
</feature>
<dbReference type="Gramene" id="OPUNC07G06870.1">
    <property type="protein sequence ID" value="OPUNC07G06870.1"/>
    <property type="gene ID" value="OPUNC07G06870"/>
</dbReference>
<dbReference type="Proteomes" id="UP000026962">
    <property type="component" value="Chromosome 7"/>
</dbReference>
<organism evidence="2">
    <name type="scientific">Oryza punctata</name>
    <name type="common">Red rice</name>
    <dbReference type="NCBI Taxonomy" id="4537"/>
    <lineage>
        <taxon>Eukaryota</taxon>
        <taxon>Viridiplantae</taxon>
        <taxon>Streptophyta</taxon>
        <taxon>Embryophyta</taxon>
        <taxon>Tracheophyta</taxon>
        <taxon>Spermatophyta</taxon>
        <taxon>Magnoliopsida</taxon>
        <taxon>Liliopsida</taxon>
        <taxon>Poales</taxon>
        <taxon>Poaceae</taxon>
        <taxon>BOP clade</taxon>
        <taxon>Oryzoideae</taxon>
        <taxon>Oryzeae</taxon>
        <taxon>Oryzinae</taxon>
        <taxon>Oryza</taxon>
    </lineage>
</organism>
<evidence type="ECO:0000313" key="3">
    <source>
        <dbReference type="Proteomes" id="UP000026962"/>
    </source>
</evidence>
<protein>
    <recommendedName>
        <fullName evidence="4">DUF834 domain-containing protein</fullName>
    </recommendedName>
</protein>
<dbReference type="EnsemblPlants" id="OPUNC07G06870.1">
    <property type="protein sequence ID" value="OPUNC07G06870.1"/>
    <property type="gene ID" value="OPUNC07G06870"/>
</dbReference>
<evidence type="ECO:0000256" key="1">
    <source>
        <dbReference type="SAM" id="MobiDB-lite"/>
    </source>
</evidence>